<dbReference type="EMBL" id="MJIC01000014">
    <property type="protein sequence ID" value="OFI34085.1"/>
    <property type="molecule type" value="Genomic_DNA"/>
</dbReference>
<evidence type="ECO:0008006" key="3">
    <source>
        <dbReference type="Google" id="ProtNLM"/>
    </source>
</evidence>
<comment type="caution">
    <text evidence="1">The sequence shown here is derived from an EMBL/GenBank/DDBJ whole genome shotgun (WGS) entry which is preliminary data.</text>
</comment>
<organism evidence="1 2">
    <name type="scientific">Alteromonas lipolytica</name>
    <dbReference type="NCBI Taxonomy" id="1856405"/>
    <lineage>
        <taxon>Bacteria</taxon>
        <taxon>Pseudomonadati</taxon>
        <taxon>Pseudomonadota</taxon>
        <taxon>Gammaproteobacteria</taxon>
        <taxon>Alteromonadales</taxon>
        <taxon>Alteromonadaceae</taxon>
        <taxon>Alteromonas/Salinimonas group</taxon>
        <taxon>Alteromonas</taxon>
    </lineage>
</organism>
<protein>
    <recommendedName>
        <fullName evidence="3">HprK-related kinase A</fullName>
    </recommendedName>
</protein>
<sequence length="288" mass="32435">MLTINIDSGLCRYHIEGITQDAHRELSLLYDNGAKDESPEFADYFIRIDDTSFIRKFLRPQKVVKIEGQRPFNPVPPAKVLPSVEWAMNWCLAAFEHQKLVFHSSVVVKNGRAFIFPAVSGSGKTTLATYLGANGWHMFSDELAIVDLNTNSVNPLFRPSSLKNESIDVIKETCSDCHFSKITKNTHKGDIGHAKLYCFEKFKSFVKTPIEAVVFPKFKRGSDTNISILSKAEGFAAILRHNFNYDVLGVDGFKTLSLITQNSRFYYVEYSDLADMAALLDEILEGQC</sequence>
<dbReference type="AlphaFoldDB" id="A0A1E8FDS3"/>
<proteinExistence type="predicted"/>
<dbReference type="InterPro" id="IPR027600">
    <property type="entry name" value="HprK-rel_A"/>
</dbReference>
<gene>
    <name evidence="1" type="ORF">BFC17_21295</name>
</gene>
<reference evidence="1 2" key="1">
    <citation type="submission" date="2016-09" db="EMBL/GenBank/DDBJ databases">
        <title>Alteromonas lipolytica, a new species isolated from sea water.</title>
        <authorList>
            <person name="Wu Y.-H."/>
            <person name="Cheng H."/>
            <person name="Xu X.-W."/>
        </authorList>
    </citation>
    <scope>NUCLEOTIDE SEQUENCE [LARGE SCALE GENOMIC DNA]</scope>
    <source>
        <strain evidence="1 2">JW12</strain>
    </source>
</reference>
<dbReference type="SUPFAM" id="SSF53795">
    <property type="entry name" value="PEP carboxykinase-like"/>
    <property type="match status" value="1"/>
</dbReference>
<dbReference type="NCBIfam" id="TIGR04352">
    <property type="entry name" value="HprK_rel_A"/>
    <property type="match status" value="1"/>
</dbReference>
<keyword evidence="2" id="KW-1185">Reference proteome</keyword>
<dbReference type="STRING" id="1856405.BFC17_21295"/>
<dbReference type="RefSeq" id="WP_070177013.1">
    <property type="nucleotide sequence ID" value="NZ_BMJR01000003.1"/>
</dbReference>
<evidence type="ECO:0000313" key="1">
    <source>
        <dbReference type="EMBL" id="OFI34085.1"/>
    </source>
</evidence>
<dbReference type="InterPro" id="IPR027417">
    <property type="entry name" value="P-loop_NTPase"/>
</dbReference>
<dbReference type="Gene3D" id="3.40.50.300">
    <property type="entry name" value="P-loop containing nucleotide triphosphate hydrolases"/>
    <property type="match status" value="1"/>
</dbReference>
<dbReference type="Proteomes" id="UP000176037">
    <property type="component" value="Unassembled WGS sequence"/>
</dbReference>
<accession>A0A1E8FDS3</accession>
<name>A0A1E8FDS3_9ALTE</name>
<evidence type="ECO:0000313" key="2">
    <source>
        <dbReference type="Proteomes" id="UP000176037"/>
    </source>
</evidence>
<dbReference type="OrthoDB" id="4544211at2"/>